<dbReference type="Gene3D" id="3.40.50.1820">
    <property type="entry name" value="alpha/beta hydrolase"/>
    <property type="match status" value="1"/>
</dbReference>
<dbReference type="WBParaSite" id="Minc3s03609g34308">
    <property type="protein sequence ID" value="Minc3s03609g34308"/>
    <property type="gene ID" value="Minc3s03609g34308"/>
</dbReference>
<feature type="domain" description="Carboxylesterase type B" evidence="1">
    <location>
        <begin position="8"/>
        <end position="62"/>
    </location>
</feature>
<protein>
    <submittedName>
        <fullName evidence="3">Carboxylesterase type B domain-containing protein</fullName>
    </submittedName>
</protein>
<accession>A0A914N4T7</accession>
<dbReference type="InterPro" id="IPR002018">
    <property type="entry name" value="CarbesteraseB"/>
</dbReference>
<dbReference type="PANTHER" id="PTHR45580">
    <property type="entry name" value="PROTEIN CBG05369"/>
    <property type="match status" value="1"/>
</dbReference>
<dbReference type="Pfam" id="PF00135">
    <property type="entry name" value="COesterase"/>
    <property type="match status" value="1"/>
</dbReference>
<dbReference type="PANTHER" id="PTHR45580:SF7">
    <property type="entry name" value="CARBOXYLESTERASE TYPE B DOMAIN-CONTAINING PROTEIN-RELATED"/>
    <property type="match status" value="1"/>
</dbReference>
<dbReference type="InterPro" id="IPR029058">
    <property type="entry name" value="AB_hydrolase_fold"/>
</dbReference>
<keyword evidence="2" id="KW-1185">Reference proteome</keyword>
<organism evidence="2 3">
    <name type="scientific">Meloidogyne incognita</name>
    <name type="common">Southern root-knot nematode worm</name>
    <name type="synonym">Oxyuris incognita</name>
    <dbReference type="NCBI Taxonomy" id="6306"/>
    <lineage>
        <taxon>Eukaryota</taxon>
        <taxon>Metazoa</taxon>
        <taxon>Ecdysozoa</taxon>
        <taxon>Nematoda</taxon>
        <taxon>Chromadorea</taxon>
        <taxon>Rhabditida</taxon>
        <taxon>Tylenchina</taxon>
        <taxon>Tylenchomorpha</taxon>
        <taxon>Tylenchoidea</taxon>
        <taxon>Meloidogynidae</taxon>
        <taxon>Meloidogyninae</taxon>
        <taxon>Meloidogyne</taxon>
        <taxon>Meloidogyne incognita group</taxon>
    </lineage>
</organism>
<dbReference type="Proteomes" id="UP000887563">
    <property type="component" value="Unplaced"/>
</dbReference>
<proteinExistence type="predicted"/>
<dbReference type="AlphaFoldDB" id="A0A914N4T7"/>
<reference evidence="3" key="1">
    <citation type="submission" date="2022-11" db="UniProtKB">
        <authorList>
            <consortium name="WormBaseParasite"/>
        </authorList>
    </citation>
    <scope>IDENTIFICATION</scope>
</reference>
<sequence>MGIISKIKQRRVRIPKRKKPWNGILNTTKYSAACLSNTTSTRSPQKYISEDCIYINIFTSPKCLASFYHLM</sequence>
<evidence type="ECO:0000313" key="3">
    <source>
        <dbReference type="WBParaSite" id="Minc3s03609g34308"/>
    </source>
</evidence>
<evidence type="ECO:0000259" key="1">
    <source>
        <dbReference type="Pfam" id="PF00135"/>
    </source>
</evidence>
<name>A0A914N4T7_MELIC</name>
<dbReference type="SUPFAM" id="SSF53474">
    <property type="entry name" value="alpha/beta-Hydrolases"/>
    <property type="match status" value="1"/>
</dbReference>
<evidence type="ECO:0000313" key="2">
    <source>
        <dbReference type="Proteomes" id="UP000887563"/>
    </source>
</evidence>